<dbReference type="GO" id="GO:1990130">
    <property type="term" value="C:GATOR1 complex"/>
    <property type="evidence" value="ECO:0007669"/>
    <property type="project" value="TreeGrafter"/>
</dbReference>
<dbReference type="PANTHER" id="PTHR12991:SF10">
    <property type="entry name" value="GATOR COMPLEX PROTEIN NPRL2"/>
    <property type="match status" value="1"/>
</dbReference>
<dbReference type="Proteomes" id="UP001176961">
    <property type="component" value="Unassembled WGS sequence"/>
</dbReference>
<dbReference type="GO" id="GO:0005096">
    <property type="term" value="F:GTPase activator activity"/>
    <property type="evidence" value="ECO:0007669"/>
    <property type="project" value="TreeGrafter"/>
</dbReference>
<evidence type="ECO:0000313" key="3">
    <source>
        <dbReference type="Proteomes" id="UP001176961"/>
    </source>
</evidence>
<dbReference type="Pfam" id="PF06218">
    <property type="entry name" value="NPR2"/>
    <property type="match status" value="3"/>
</dbReference>
<dbReference type="GO" id="GO:1904262">
    <property type="term" value="P:negative regulation of TORC1 signaling"/>
    <property type="evidence" value="ECO:0007669"/>
    <property type="project" value="TreeGrafter"/>
</dbReference>
<evidence type="ECO:0000313" key="2">
    <source>
        <dbReference type="EMBL" id="CAJ0610339.1"/>
    </source>
</evidence>
<evidence type="ECO:0008006" key="4">
    <source>
        <dbReference type="Google" id="ProtNLM"/>
    </source>
</evidence>
<dbReference type="AlphaFoldDB" id="A0AA36MEJ4"/>
<protein>
    <recommendedName>
        <fullName evidence="4">Nitrogen permease regulator 2-like protein</fullName>
    </recommendedName>
</protein>
<gene>
    <name evidence="2" type="ORF">CYNAS_LOCUS22322</name>
</gene>
<dbReference type="GO" id="GO:0034198">
    <property type="term" value="P:cellular response to amino acid starvation"/>
    <property type="evidence" value="ECO:0007669"/>
    <property type="project" value="TreeGrafter"/>
</dbReference>
<sequence length="425" mass="49103">MASSTNSYIPHGNGTSSLPLEGLFGHYRFADVPKLKAIFYAEFDIEIGPVIRYQIPEDQNVVSPERFSAFSAAIIPKDEMLNRLIKLNFRDYKVMGHPIGLKHDTWYGRGQLNFNMCFVVAKESTIDCMYEPLVQKFAEYLVDLEMECGFLHIASKRAQLPTIMRKVFTDLNTCGECVLPVTELTTLYLKLCPSYRGVEPPKVSLYMVPMFIRAVQLTPAIIDKMDVLSQKIIPKIDGIRCVKEIATEVEIDADLVMRCVRNLHFYECVSLVPLFLYSNTYVATEKLHDFYNDHAQREDCLQFARHRLSDGELGPVPKFCDVFRLLMSLKCGVTLREWCDFMMPRRYNVDERRLVQFGMHHQFLRKLSIYPIATIPTNEVERSGKIYRLCDGTRALEDLAVIYDMMPDELHYKLIESGKFKFISK</sequence>
<name>A0AA36MEJ4_CYLNA</name>
<dbReference type="GO" id="GO:0010508">
    <property type="term" value="P:positive regulation of autophagy"/>
    <property type="evidence" value="ECO:0007669"/>
    <property type="project" value="TreeGrafter"/>
</dbReference>
<dbReference type="EMBL" id="CATQJL010000326">
    <property type="protein sequence ID" value="CAJ0610339.1"/>
    <property type="molecule type" value="Genomic_DNA"/>
</dbReference>
<dbReference type="GO" id="GO:0005774">
    <property type="term" value="C:vacuolar membrane"/>
    <property type="evidence" value="ECO:0007669"/>
    <property type="project" value="TreeGrafter"/>
</dbReference>
<dbReference type="InterPro" id="IPR009348">
    <property type="entry name" value="NPR2-like"/>
</dbReference>
<proteinExistence type="inferred from homology"/>
<reference evidence="2" key="1">
    <citation type="submission" date="2023-07" db="EMBL/GenBank/DDBJ databases">
        <authorList>
            <consortium name="CYATHOMIX"/>
        </authorList>
    </citation>
    <scope>NUCLEOTIDE SEQUENCE</scope>
    <source>
        <strain evidence="2">N/A</strain>
    </source>
</reference>
<organism evidence="2 3">
    <name type="scientific">Cylicocyclus nassatus</name>
    <name type="common">Nematode worm</name>
    <dbReference type="NCBI Taxonomy" id="53992"/>
    <lineage>
        <taxon>Eukaryota</taxon>
        <taxon>Metazoa</taxon>
        <taxon>Ecdysozoa</taxon>
        <taxon>Nematoda</taxon>
        <taxon>Chromadorea</taxon>
        <taxon>Rhabditida</taxon>
        <taxon>Rhabditina</taxon>
        <taxon>Rhabditomorpha</taxon>
        <taxon>Strongyloidea</taxon>
        <taxon>Strongylidae</taxon>
        <taxon>Cylicocyclus</taxon>
    </lineage>
</organism>
<accession>A0AA36MEJ4</accession>
<dbReference type="PANTHER" id="PTHR12991">
    <property type="entry name" value="NITROGEN PERMEASE REGULATOR 2/TUMOR SUPPRESSOR CANDIDATE 4"/>
    <property type="match status" value="1"/>
</dbReference>
<comment type="caution">
    <text evidence="2">The sequence shown here is derived from an EMBL/GenBank/DDBJ whole genome shotgun (WGS) entry which is preliminary data.</text>
</comment>
<keyword evidence="3" id="KW-1185">Reference proteome</keyword>
<comment type="similarity">
    <text evidence="1">Belongs to the NPR2 family.</text>
</comment>
<evidence type="ECO:0000256" key="1">
    <source>
        <dbReference type="ARBA" id="ARBA00008433"/>
    </source>
</evidence>